<gene>
    <name evidence="2" type="ORF">JTE90_028527</name>
</gene>
<name>A0AAV6VW92_9ARAC</name>
<proteinExistence type="predicted"/>
<evidence type="ECO:0000313" key="3">
    <source>
        <dbReference type="Proteomes" id="UP000827092"/>
    </source>
</evidence>
<reference evidence="2 3" key="1">
    <citation type="journal article" date="2022" name="Nat. Ecol. Evol.">
        <title>A masculinizing supergene underlies an exaggerated male reproductive morph in a spider.</title>
        <authorList>
            <person name="Hendrickx F."/>
            <person name="De Corte Z."/>
            <person name="Sonet G."/>
            <person name="Van Belleghem S.M."/>
            <person name="Kostlbacher S."/>
            <person name="Vangestel C."/>
        </authorList>
    </citation>
    <scope>NUCLEOTIDE SEQUENCE [LARGE SCALE GENOMIC DNA]</scope>
    <source>
        <strain evidence="2">W744_W776</strain>
    </source>
</reference>
<protein>
    <submittedName>
        <fullName evidence="2">Uncharacterized protein</fullName>
    </submittedName>
</protein>
<sequence length="142" mass="16223">MRSGCFYLMLLAKILTLVNCQNTASNTPRVLELFPDDRVADVLLSEDESVDEDDAKTVEYDDEVNRIHIPIDPIVGQDDATYEKTHHPPDHRFKLISLDNIVHLNPAWKVSIWLLIGGLVKVAMNFDFKIVEFQKQQKSSTL</sequence>
<evidence type="ECO:0000313" key="2">
    <source>
        <dbReference type="EMBL" id="KAG8200345.1"/>
    </source>
</evidence>
<evidence type="ECO:0000256" key="1">
    <source>
        <dbReference type="SAM" id="SignalP"/>
    </source>
</evidence>
<dbReference type="EMBL" id="JAFNEN010000016">
    <property type="protein sequence ID" value="KAG8200345.1"/>
    <property type="molecule type" value="Genomic_DNA"/>
</dbReference>
<dbReference type="AlphaFoldDB" id="A0AAV6VW92"/>
<keyword evidence="1" id="KW-0732">Signal</keyword>
<dbReference type="Proteomes" id="UP000827092">
    <property type="component" value="Unassembled WGS sequence"/>
</dbReference>
<organism evidence="2 3">
    <name type="scientific">Oedothorax gibbosus</name>
    <dbReference type="NCBI Taxonomy" id="931172"/>
    <lineage>
        <taxon>Eukaryota</taxon>
        <taxon>Metazoa</taxon>
        <taxon>Ecdysozoa</taxon>
        <taxon>Arthropoda</taxon>
        <taxon>Chelicerata</taxon>
        <taxon>Arachnida</taxon>
        <taxon>Araneae</taxon>
        <taxon>Araneomorphae</taxon>
        <taxon>Entelegynae</taxon>
        <taxon>Araneoidea</taxon>
        <taxon>Linyphiidae</taxon>
        <taxon>Erigoninae</taxon>
        <taxon>Oedothorax</taxon>
    </lineage>
</organism>
<feature type="signal peptide" evidence="1">
    <location>
        <begin position="1"/>
        <end position="20"/>
    </location>
</feature>
<feature type="chain" id="PRO_5043652914" evidence="1">
    <location>
        <begin position="21"/>
        <end position="142"/>
    </location>
</feature>
<keyword evidence="3" id="KW-1185">Reference proteome</keyword>
<comment type="caution">
    <text evidence="2">The sequence shown here is derived from an EMBL/GenBank/DDBJ whole genome shotgun (WGS) entry which is preliminary data.</text>
</comment>
<accession>A0AAV6VW92</accession>